<keyword evidence="6 9" id="KW-0812">Transmembrane</keyword>
<comment type="similarity">
    <text evidence="2 9">Belongs to the ABC-2 integral membrane protein family.</text>
</comment>
<sequence length="284" mass="32155">MSAAEKAWEWKIDSGTSYWGWNFKNLWSYRHLVGSLIRRDFLLNYQQTILGPVWVLLQPVLTLVTYVLVFGKLVGIPTGTIPPVLFYFSGIVLWNFFSDSFSGTAFTFKDNAHIFSKVYFPRIVMPLSVVSTHFIRFAIQLLLLLLLVAYYWLFLGLTFSFTSWVLVLPVVVAFVGMMGLALGLISSVLTAKYRDVINLVTLGIRLFMFVTPVIYSVLTVPEDVRWIVQINPLTPLFELFRFALLGEGAVTVLQLGYSMLFIVILLAGAVLVFNKQGDKLIDVV</sequence>
<name>A0A1I7GII8_9BACT</name>
<evidence type="ECO:0000313" key="12">
    <source>
        <dbReference type="Proteomes" id="UP000182491"/>
    </source>
</evidence>
<dbReference type="PANTHER" id="PTHR30413:SF8">
    <property type="entry name" value="TRANSPORT PERMEASE PROTEIN"/>
    <property type="match status" value="1"/>
</dbReference>
<dbReference type="Pfam" id="PF01061">
    <property type="entry name" value="ABC2_membrane"/>
    <property type="match status" value="1"/>
</dbReference>
<evidence type="ECO:0000256" key="3">
    <source>
        <dbReference type="ARBA" id="ARBA00022448"/>
    </source>
</evidence>
<keyword evidence="7 9" id="KW-1133">Transmembrane helix</keyword>
<dbReference type="STRING" id="388950.GCA_001611675_00137"/>
<keyword evidence="3 9" id="KW-0813">Transport</keyword>
<feature type="transmembrane region" description="Helical" evidence="9">
    <location>
        <begin position="255"/>
        <end position="273"/>
    </location>
</feature>
<dbReference type="InterPro" id="IPR013525">
    <property type="entry name" value="ABC2_TM"/>
</dbReference>
<keyword evidence="5" id="KW-0997">Cell inner membrane</keyword>
<gene>
    <name evidence="11" type="ORF">SAMN04487941_1039</name>
</gene>
<dbReference type="RefSeq" id="WP_068836378.1">
    <property type="nucleotide sequence ID" value="NZ_BMXC01000001.1"/>
</dbReference>
<evidence type="ECO:0000259" key="10">
    <source>
        <dbReference type="PROSITE" id="PS51012"/>
    </source>
</evidence>
<dbReference type="InterPro" id="IPR047817">
    <property type="entry name" value="ABC2_TM_bact-type"/>
</dbReference>
<dbReference type="GO" id="GO:0015920">
    <property type="term" value="P:lipopolysaccharide transport"/>
    <property type="evidence" value="ECO:0007669"/>
    <property type="project" value="TreeGrafter"/>
</dbReference>
<feature type="domain" description="ABC transmembrane type-2" evidence="10">
    <location>
        <begin position="50"/>
        <end position="276"/>
    </location>
</feature>
<dbReference type="GO" id="GO:0140359">
    <property type="term" value="F:ABC-type transporter activity"/>
    <property type="evidence" value="ECO:0007669"/>
    <property type="project" value="InterPro"/>
</dbReference>
<comment type="subcellular location">
    <subcellularLocation>
        <location evidence="1">Cell inner membrane</location>
        <topology evidence="1">Multi-pass membrane protein</topology>
    </subcellularLocation>
    <subcellularLocation>
        <location evidence="9">Cell membrane</location>
        <topology evidence="9">Multi-pass membrane protein</topology>
    </subcellularLocation>
</comment>
<feature type="transmembrane region" description="Helical" evidence="9">
    <location>
        <begin position="129"/>
        <end position="152"/>
    </location>
</feature>
<evidence type="ECO:0000256" key="8">
    <source>
        <dbReference type="ARBA" id="ARBA00023136"/>
    </source>
</evidence>
<dbReference type="Proteomes" id="UP000182491">
    <property type="component" value="Unassembled WGS sequence"/>
</dbReference>
<evidence type="ECO:0000256" key="2">
    <source>
        <dbReference type="ARBA" id="ARBA00007783"/>
    </source>
</evidence>
<organism evidence="11 12">
    <name type="scientific">Pontibacter akesuensis</name>
    <dbReference type="NCBI Taxonomy" id="388950"/>
    <lineage>
        <taxon>Bacteria</taxon>
        <taxon>Pseudomonadati</taxon>
        <taxon>Bacteroidota</taxon>
        <taxon>Cytophagia</taxon>
        <taxon>Cytophagales</taxon>
        <taxon>Hymenobacteraceae</taxon>
        <taxon>Pontibacter</taxon>
    </lineage>
</organism>
<evidence type="ECO:0000256" key="7">
    <source>
        <dbReference type="ARBA" id="ARBA00022989"/>
    </source>
</evidence>
<keyword evidence="12" id="KW-1185">Reference proteome</keyword>
<reference evidence="12" key="1">
    <citation type="submission" date="2016-10" db="EMBL/GenBank/DDBJ databases">
        <authorList>
            <person name="Varghese N."/>
        </authorList>
    </citation>
    <scope>NUCLEOTIDE SEQUENCE [LARGE SCALE GENOMIC DNA]</scope>
    <source>
        <strain evidence="12">DSM 18820</strain>
    </source>
</reference>
<evidence type="ECO:0000313" key="11">
    <source>
        <dbReference type="EMBL" id="SFU48235.1"/>
    </source>
</evidence>
<feature type="transmembrane region" description="Helical" evidence="9">
    <location>
        <begin position="196"/>
        <end position="218"/>
    </location>
</feature>
<evidence type="ECO:0000256" key="1">
    <source>
        <dbReference type="ARBA" id="ARBA00004429"/>
    </source>
</evidence>
<feature type="transmembrane region" description="Helical" evidence="9">
    <location>
        <begin position="48"/>
        <end position="69"/>
    </location>
</feature>
<proteinExistence type="inferred from homology"/>
<accession>A0A1I7GII8</accession>
<dbReference type="PANTHER" id="PTHR30413">
    <property type="entry name" value="INNER MEMBRANE TRANSPORT PERMEASE"/>
    <property type="match status" value="1"/>
</dbReference>
<evidence type="ECO:0000256" key="6">
    <source>
        <dbReference type="ARBA" id="ARBA00022692"/>
    </source>
</evidence>
<dbReference type="InterPro" id="IPR000412">
    <property type="entry name" value="ABC_2_transport"/>
</dbReference>
<evidence type="ECO:0000256" key="9">
    <source>
        <dbReference type="RuleBase" id="RU361157"/>
    </source>
</evidence>
<dbReference type="AlphaFoldDB" id="A0A1I7GII8"/>
<protein>
    <recommendedName>
        <fullName evidence="9">Transport permease protein</fullName>
    </recommendedName>
</protein>
<dbReference type="PROSITE" id="PS51012">
    <property type="entry name" value="ABC_TM2"/>
    <property type="match status" value="1"/>
</dbReference>
<evidence type="ECO:0000256" key="4">
    <source>
        <dbReference type="ARBA" id="ARBA00022475"/>
    </source>
</evidence>
<dbReference type="GO" id="GO:0043190">
    <property type="term" value="C:ATP-binding cassette (ABC) transporter complex"/>
    <property type="evidence" value="ECO:0007669"/>
    <property type="project" value="InterPro"/>
</dbReference>
<feature type="transmembrane region" description="Helical" evidence="9">
    <location>
        <begin position="164"/>
        <end position="189"/>
    </location>
</feature>
<dbReference type="EMBL" id="FPCA01000001">
    <property type="protein sequence ID" value="SFU48235.1"/>
    <property type="molecule type" value="Genomic_DNA"/>
</dbReference>
<evidence type="ECO:0000256" key="5">
    <source>
        <dbReference type="ARBA" id="ARBA00022519"/>
    </source>
</evidence>
<feature type="transmembrane region" description="Helical" evidence="9">
    <location>
        <begin position="84"/>
        <end position="108"/>
    </location>
</feature>
<dbReference type="PRINTS" id="PR00164">
    <property type="entry name" value="ABC2TRNSPORT"/>
</dbReference>
<keyword evidence="4 9" id="KW-1003">Cell membrane</keyword>
<keyword evidence="8 9" id="KW-0472">Membrane</keyword>